<feature type="transmembrane region" description="Helical" evidence="1">
    <location>
        <begin position="54"/>
        <end position="75"/>
    </location>
</feature>
<gene>
    <name evidence="2" type="ORF">PoB_007433200</name>
</gene>
<keyword evidence="3" id="KW-1185">Reference proteome</keyword>
<sequence length="104" mass="11540">MNSSRVVQDSKQAVKVELHSQAGLQLSRGLGGNQSEFFGLSGLSPRMSLHAAKFWKQTGILFGFVAVCIFSYQMFQQTTVVNQWIERPEREQSRDASSVGKGES</sequence>
<accession>A0AAV4DUY5</accession>
<dbReference type="EMBL" id="BLXT01008354">
    <property type="protein sequence ID" value="GFO47827.1"/>
    <property type="molecule type" value="Genomic_DNA"/>
</dbReference>
<proteinExistence type="predicted"/>
<dbReference type="AlphaFoldDB" id="A0AAV4DUY5"/>
<comment type="caution">
    <text evidence="2">The sequence shown here is derived from an EMBL/GenBank/DDBJ whole genome shotgun (WGS) entry which is preliminary data.</text>
</comment>
<keyword evidence="1" id="KW-0472">Membrane</keyword>
<protein>
    <submittedName>
        <fullName evidence="2">Uncharacterized protein</fullName>
    </submittedName>
</protein>
<evidence type="ECO:0000313" key="2">
    <source>
        <dbReference type="EMBL" id="GFO47827.1"/>
    </source>
</evidence>
<evidence type="ECO:0000313" key="3">
    <source>
        <dbReference type="Proteomes" id="UP000735302"/>
    </source>
</evidence>
<organism evidence="2 3">
    <name type="scientific">Plakobranchus ocellatus</name>
    <dbReference type="NCBI Taxonomy" id="259542"/>
    <lineage>
        <taxon>Eukaryota</taxon>
        <taxon>Metazoa</taxon>
        <taxon>Spiralia</taxon>
        <taxon>Lophotrochozoa</taxon>
        <taxon>Mollusca</taxon>
        <taxon>Gastropoda</taxon>
        <taxon>Heterobranchia</taxon>
        <taxon>Euthyneura</taxon>
        <taxon>Panpulmonata</taxon>
        <taxon>Sacoglossa</taxon>
        <taxon>Placobranchoidea</taxon>
        <taxon>Plakobranchidae</taxon>
        <taxon>Plakobranchus</taxon>
    </lineage>
</organism>
<name>A0AAV4DUY5_9GAST</name>
<evidence type="ECO:0000256" key="1">
    <source>
        <dbReference type="SAM" id="Phobius"/>
    </source>
</evidence>
<dbReference type="Proteomes" id="UP000735302">
    <property type="component" value="Unassembled WGS sequence"/>
</dbReference>
<keyword evidence="1" id="KW-1133">Transmembrane helix</keyword>
<keyword evidence="1" id="KW-0812">Transmembrane</keyword>
<reference evidence="2 3" key="1">
    <citation type="journal article" date="2021" name="Elife">
        <title>Chloroplast acquisition without the gene transfer in kleptoplastic sea slugs, Plakobranchus ocellatus.</title>
        <authorList>
            <person name="Maeda T."/>
            <person name="Takahashi S."/>
            <person name="Yoshida T."/>
            <person name="Shimamura S."/>
            <person name="Takaki Y."/>
            <person name="Nagai Y."/>
            <person name="Toyoda A."/>
            <person name="Suzuki Y."/>
            <person name="Arimoto A."/>
            <person name="Ishii H."/>
            <person name="Satoh N."/>
            <person name="Nishiyama T."/>
            <person name="Hasebe M."/>
            <person name="Maruyama T."/>
            <person name="Minagawa J."/>
            <person name="Obokata J."/>
            <person name="Shigenobu S."/>
        </authorList>
    </citation>
    <scope>NUCLEOTIDE SEQUENCE [LARGE SCALE GENOMIC DNA]</scope>
</reference>